<evidence type="ECO:0000256" key="3">
    <source>
        <dbReference type="ARBA" id="ARBA00013017"/>
    </source>
</evidence>
<keyword evidence="4" id="KW-0575">Peroxidase</keyword>
<dbReference type="PANTHER" id="PTHR42801:SF4">
    <property type="entry name" value="AHPC_TSA FAMILY PROTEIN"/>
    <property type="match status" value="1"/>
</dbReference>
<evidence type="ECO:0000256" key="2">
    <source>
        <dbReference type="ARBA" id="ARBA00011245"/>
    </source>
</evidence>
<dbReference type="PIRSF" id="PIRSF000239">
    <property type="entry name" value="AHPC"/>
    <property type="match status" value="1"/>
</dbReference>
<gene>
    <name evidence="14" type="ORF">QO000_003053</name>
</gene>
<evidence type="ECO:0000256" key="9">
    <source>
        <dbReference type="ARBA" id="ARBA00032824"/>
    </source>
</evidence>
<dbReference type="CDD" id="cd03017">
    <property type="entry name" value="PRX_BCP"/>
    <property type="match status" value="1"/>
</dbReference>
<keyword evidence="15" id="KW-1185">Reference proteome</keyword>
<evidence type="ECO:0000256" key="6">
    <source>
        <dbReference type="ARBA" id="ARBA00023002"/>
    </source>
</evidence>
<comment type="similarity">
    <text evidence="10">Belongs to the peroxiredoxin family. BCP/PrxQ subfamily.</text>
</comment>
<keyword evidence="8" id="KW-0676">Redox-active center</keyword>
<comment type="catalytic activity">
    <reaction evidence="12">
        <text>a hydroperoxide + [thioredoxin]-dithiol = an alcohol + [thioredoxin]-disulfide + H2O</text>
        <dbReference type="Rhea" id="RHEA:62620"/>
        <dbReference type="Rhea" id="RHEA-COMP:10698"/>
        <dbReference type="Rhea" id="RHEA-COMP:10700"/>
        <dbReference type="ChEBI" id="CHEBI:15377"/>
        <dbReference type="ChEBI" id="CHEBI:29950"/>
        <dbReference type="ChEBI" id="CHEBI:30879"/>
        <dbReference type="ChEBI" id="CHEBI:35924"/>
        <dbReference type="ChEBI" id="CHEBI:50058"/>
        <dbReference type="EC" id="1.11.1.24"/>
    </reaction>
</comment>
<dbReference type="SUPFAM" id="SSF52833">
    <property type="entry name" value="Thioredoxin-like"/>
    <property type="match status" value="1"/>
</dbReference>
<dbReference type="PANTHER" id="PTHR42801">
    <property type="entry name" value="THIOREDOXIN-DEPENDENT PEROXIDE REDUCTASE"/>
    <property type="match status" value="1"/>
</dbReference>
<dbReference type="InterPro" id="IPR050924">
    <property type="entry name" value="Peroxiredoxin_BCP/PrxQ"/>
</dbReference>
<dbReference type="NCBIfam" id="NF006960">
    <property type="entry name" value="PRK09437.1"/>
    <property type="match status" value="1"/>
</dbReference>
<keyword evidence="7" id="KW-1015">Disulfide bond</keyword>
<feature type="domain" description="Thioredoxin" evidence="13">
    <location>
        <begin position="4"/>
        <end position="157"/>
    </location>
</feature>
<evidence type="ECO:0000256" key="4">
    <source>
        <dbReference type="ARBA" id="ARBA00022559"/>
    </source>
</evidence>
<dbReference type="EMBL" id="JAUSWM010000006">
    <property type="protein sequence ID" value="MDQ0484069.1"/>
    <property type="molecule type" value="Genomic_DNA"/>
</dbReference>
<evidence type="ECO:0000313" key="15">
    <source>
        <dbReference type="Proteomes" id="UP001226720"/>
    </source>
</evidence>
<evidence type="ECO:0000313" key="14">
    <source>
        <dbReference type="EMBL" id="MDQ0484069.1"/>
    </source>
</evidence>
<dbReference type="InterPro" id="IPR036249">
    <property type="entry name" value="Thioredoxin-like_sf"/>
</dbReference>
<organism evidence="14 15">
    <name type="scientific">Guptibacillus hwajinpoensis</name>
    <dbReference type="NCBI Taxonomy" id="208199"/>
    <lineage>
        <taxon>Bacteria</taxon>
        <taxon>Bacillati</taxon>
        <taxon>Bacillota</taxon>
        <taxon>Bacilli</taxon>
        <taxon>Bacillales</taxon>
        <taxon>Guptibacillaceae</taxon>
        <taxon>Guptibacillus</taxon>
    </lineage>
</organism>
<evidence type="ECO:0000256" key="8">
    <source>
        <dbReference type="ARBA" id="ARBA00023284"/>
    </source>
</evidence>
<dbReference type="Pfam" id="PF00578">
    <property type="entry name" value="AhpC-TSA"/>
    <property type="match status" value="1"/>
</dbReference>
<evidence type="ECO:0000256" key="1">
    <source>
        <dbReference type="ARBA" id="ARBA00003330"/>
    </source>
</evidence>
<comment type="caution">
    <text evidence="14">The sequence shown here is derived from an EMBL/GenBank/DDBJ whole genome shotgun (WGS) entry which is preliminary data.</text>
</comment>
<evidence type="ECO:0000259" key="13">
    <source>
        <dbReference type="PROSITE" id="PS51352"/>
    </source>
</evidence>
<dbReference type="PROSITE" id="PS51352">
    <property type="entry name" value="THIOREDOXIN_2"/>
    <property type="match status" value="1"/>
</dbReference>
<dbReference type="InterPro" id="IPR013766">
    <property type="entry name" value="Thioredoxin_domain"/>
</dbReference>
<keyword evidence="6" id="KW-0560">Oxidoreductase</keyword>
<evidence type="ECO:0000256" key="11">
    <source>
        <dbReference type="ARBA" id="ARBA00041373"/>
    </source>
</evidence>
<dbReference type="Proteomes" id="UP001226720">
    <property type="component" value="Unassembled WGS sequence"/>
</dbReference>
<keyword evidence="5" id="KW-0049">Antioxidant</keyword>
<comment type="subunit">
    <text evidence="2">Monomer.</text>
</comment>
<evidence type="ECO:0000256" key="10">
    <source>
        <dbReference type="ARBA" id="ARBA00038489"/>
    </source>
</evidence>
<dbReference type="InterPro" id="IPR024706">
    <property type="entry name" value="Peroxiredoxin_AhpC-typ"/>
</dbReference>
<comment type="function">
    <text evidence="1">Thiol-specific peroxidase that catalyzes the reduction of hydrogen peroxide and organic hydroperoxides to water and alcohols, respectively. Plays a role in cell protection against oxidative stress by detoxifying peroxides and as sensor of hydrogen peroxide-mediated signaling events.</text>
</comment>
<evidence type="ECO:0000256" key="12">
    <source>
        <dbReference type="ARBA" id="ARBA00049091"/>
    </source>
</evidence>
<dbReference type="EC" id="1.11.1.24" evidence="3"/>
<accession>A0ABU0K3Z4</accession>
<dbReference type="Gene3D" id="3.40.30.10">
    <property type="entry name" value="Glutaredoxin"/>
    <property type="match status" value="1"/>
</dbReference>
<reference evidence="14" key="1">
    <citation type="submission" date="2023-07" db="EMBL/GenBank/DDBJ databases">
        <title>Genomic Encyclopedia of Type Strains, Phase IV (KMG-IV): sequencing the most valuable type-strain genomes for metagenomic binning, comparative biology and taxonomic classification.</title>
        <authorList>
            <person name="Goeker M."/>
        </authorList>
    </citation>
    <scope>NUCLEOTIDE SEQUENCE [LARGE SCALE GENOMIC DNA]</scope>
    <source>
        <strain evidence="14">JSM 076093</strain>
    </source>
</reference>
<protein>
    <recommendedName>
        <fullName evidence="3">thioredoxin-dependent peroxiredoxin</fullName>
        <ecNumber evidence="3">1.11.1.24</ecNumber>
    </recommendedName>
    <alternativeName>
        <fullName evidence="11">Bacterioferritin comigratory protein</fullName>
    </alternativeName>
    <alternativeName>
        <fullName evidence="9">Thioredoxin peroxidase</fullName>
    </alternativeName>
</protein>
<sequence length="157" mass="18044">MMSVEIGQKAPDFKLQASTGELVSLEDYKGKNVVLYFYPKDMTPGCTTEACDFRDHIEGFEELDTVILGVSPDPVEKHKKFIDKYDLPFLLLADEDHTAAEAYDVWQLKKNFGKEYMGIVRSTFVIDKEGTLVKEWRKVRVKEHVESALNYIKENLS</sequence>
<proteinExistence type="inferred from homology"/>
<evidence type="ECO:0000256" key="5">
    <source>
        <dbReference type="ARBA" id="ARBA00022862"/>
    </source>
</evidence>
<evidence type="ECO:0000256" key="7">
    <source>
        <dbReference type="ARBA" id="ARBA00023157"/>
    </source>
</evidence>
<name>A0ABU0K3Z4_9BACL</name>
<dbReference type="InterPro" id="IPR000866">
    <property type="entry name" value="AhpC/TSA"/>
</dbReference>